<name>A0A173S4F8_9FIRM</name>
<organism evidence="2 3">
    <name type="scientific">Anaerobutyricum hallii</name>
    <dbReference type="NCBI Taxonomy" id="39488"/>
    <lineage>
        <taxon>Bacteria</taxon>
        <taxon>Bacillati</taxon>
        <taxon>Bacillota</taxon>
        <taxon>Clostridia</taxon>
        <taxon>Lachnospirales</taxon>
        <taxon>Lachnospiraceae</taxon>
        <taxon>Anaerobutyricum</taxon>
    </lineage>
</organism>
<dbReference type="PANTHER" id="PTHR34408">
    <property type="entry name" value="FAMILY PROTEIN, PUTATIVE-RELATED"/>
    <property type="match status" value="1"/>
</dbReference>
<evidence type="ECO:0000259" key="1">
    <source>
        <dbReference type="PROSITE" id="PS51781"/>
    </source>
</evidence>
<dbReference type="Gene3D" id="2.30.30.40">
    <property type="entry name" value="SH3 Domains"/>
    <property type="match status" value="2"/>
</dbReference>
<dbReference type="InterPro" id="IPR052354">
    <property type="entry name" value="Cell_Wall_Dynamics_Protein"/>
</dbReference>
<dbReference type="OrthoDB" id="1972262at2"/>
<dbReference type="PANTHER" id="PTHR34408:SF1">
    <property type="entry name" value="GLYCOSYL HYDROLASE FAMILY 19 DOMAIN-CONTAINING PROTEIN HI_1415"/>
    <property type="match status" value="1"/>
</dbReference>
<dbReference type="Pfam" id="PF08239">
    <property type="entry name" value="SH3_3"/>
    <property type="match status" value="1"/>
</dbReference>
<dbReference type="AlphaFoldDB" id="A0A173S4F8"/>
<dbReference type="Proteomes" id="UP000095390">
    <property type="component" value="Unassembled WGS sequence"/>
</dbReference>
<dbReference type="InterPro" id="IPR003646">
    <property type="entry name" value="SH3-like_bac-type"/>
</dbReference>
<feature type="domain" description="SH3b" evidence="1">
    <location>
        <begin position="203"/>
        <end position="265"/>
    </location>
</feature>
<proteinExistence type="predicted"/>
<dbReference type="EMBL" id="CYYC01000005">
    <property type="protein sequence ID" value="CUM84846.1"/>
    <property type="molecule type" value="Genomic_DNA"/>
</dbReference>
<dbReference type="RefSeq" id="WP_055182411.1">
    <property type="nucleotide sequence ID" value="NZ_CYYC01000005.1"/>
</dbReference>
<accession>A0A173S4F8</accession>
<evidence type="ECO:0000313" key="2">
    <source>
        <dbReference type="EMBL" id="CUM84846.1"/>
    </source>
</evidence>
<protein>
    <submittedName>
        <fullName evidence="2">Uncharacterized protein conserved in bacteria</fullName>
    </submittedName>
</protein>
<sequence length="268" mass="30609">MPKLYKKLIDIIALLCLAAIFLFTFSYLKSWWTEEIGEKRQEQNIWKEKRTGTWCTIKSNSLDGVPIYDEAGGSVPIGSLPEGKLCELTDSTIKEGKKWGKVKYAGLSGWMKMSYLKYICQESISIQKDSQIYINVSTEKGIRMYQEPDVTFDAVLKGIPYGAEFIVQETRDGWGKVSNNGRTGWINLYYAGCYPESSKAAWKVETLSSAQQINFREKPGEDQRSIAKVPENTYLEMKEFKNGWGRTEYGGQEGWVKLSYLTPCKKKK</sequence>
<dbReference type="PROSITE" id="PS51781">
    <property type="entry name" value="SH3B"/>
    <property type="match status" value="1"/>
</dbReference>
<evidence type="ECO:0000313" key="3">
    <source>
        <dbReference type="Proteomes" id="UP000095390"/>
    </source>
</evidence>
<gene>
    <name evidence="2" type="ORF">ERS852578_00638</name>
</gene>
<reference evidence="2 3" key="1">
    <citation type="submission" date="2015-09" db="EMBL/GenBank/DDBJ databases">
        <authorList>
            <consortium name="Pathogen Informatics"/>
        </authorList>
    </citation>
    <scope>NUCLEOTIDE SEQUENCE [LARGE SCALE GENOMIC DNA]</scope>
    <source>
        <strain evidence="2 3">2789STDY5834966</strain>
    </source>
</reference>